<evidence type="ECO:0000256" key="4">
    <source>
        <dbReference type="ARBA" id="ARBA00023125"/>
    </source>
</evidence>
<dbReference type="PANTHER" id="PTHR38097">
    <property type="match status" value="1"/>
</dbReference>
<accession>A0A315ESP8</accession>
<dbReference type="RefSeq" id="WP_108401841.1">
    <property type="nucleotide sequence ID" value="NZ_NESP01000001.1"/>
</dbReference>
<evidence type="ECO:0000256" key="1">
    <source>
        <dbReference type="ARBA" id="ARBA00004453"/>
    </source>
</evidence>
<dbReference type="InterPro" id="IPR037150">
    <property type="entry name" value="H-NS_C_dom_sf"/>
</dbReference>
<comment type="subcellular location">
    <subcellularLocation>
        <location evidence="1">Cytoplasm</location>
        <location evidence="1">Nucleoid</location>
    </subcellularLocation>
</comment>
<dbReference type="AlphaFoldDB" id="A0A315ESP8"/>
<dbReference type="GO" id="GO:0032993">
    <property type="term" value="C:protein-DNA complex"/>
    <property type="evidence" value="ECO:0007669"/>
    <property type="project" value="TreeGrafter"/>
</dbReference>
<organism evidence="6 7">
    <name type="scientific">Limnohabitans curvus</name>
    <dbReference type="NCBI Taxonomy" id="323423"/>
    <lineage>
        <taxon>Bacteria</taxon>
        <taxon>Pseudomonadati</taxon>
        <taxon>Pseudomonadota</taxon>
        <taxon>Betaproteobacteria</taxon>
        <taxon>Burkholderiales</taxon>
        <taxon>Comamonadaceae</taxon>
        <taxon>Limnohabitans</taxon>
    </lineage>
</organism>
<dbReference type="GO" id="GO:0001217">
    <property type="term" value="F:DNA-binding transcription repressor activity"/>
    <property type="evidence" value="ECO:0007669"/>
    <property type="project" value="TreeGrafter"/>
</dbReference>
<protein>
    <recommendedName>
        <fullName evidence="5">DNA-binding protein H-NS-like C-terminal domain-containing protein</fullName>
    </recommendedName>
</protein>
<dbReference type="PANTHER" id="PTHR38097:SF2">
    <property type="entry name" value="DNA-BINDING PROTEIN STPA"/>
    <property type="match status" value="1"/>
</dbReference>
<keyword evidence="4" id="KW-0238">DNA-binding</keyword>
<keyword evidence="7" id="KW-1185">Reference proteome</keyword>
<evidence type="ECO:0000313" key="7">
    <source>
        <dbReference type="Proteomes" id="UP000251341"/>
    </source>
</evidence>
<gene>
    <name evidence="6" type="ORF">B9Z44_04940</name>
</gene>
<evidence type="ECO:0000256" key="2">
    <source>
        <dbReference type="ARBA" id="ARBA00010610"/>
    </source>
</evidence>
<dbReference type="GO" id="GO:0005829">
    <property type="term" value="C:cytosol"/>
    <property type="evidence" value="ECO:0007669"/>
    <property type="project" value="TreeGrafter"/>
</dbReference>
<dbReference type="Pfam" id="PF00816">
    <property type="entry name" value="Histone_HNS"/>
    <property type="match status" value="1"/>
</dbReference>
<dbReference type="EMBL" id="NESP01000001">
    <property type="protein sequence ID" value="PUE58994.1"/>
    <property type="molecule type" value="Genomic_DNA"/>
</dbReference>
<dbReference type="Proteomes" id="UP000251341">
    <property type="component" value="Unassembled WGS sequence"/>
</dbReference>
<comment type="caution">
    <text evidence="6">The sequence shown here is derived from an EMBL/GenBank/DDBJ whole genome shotgun (WGS) entry which is preliminary data.</text>
</comment>
<evidence type="ECO:0000259" key="5">
    <source>
        <dbReference type="SMART" id="SM00528"/>
    </source>
</evidence>
<proteinExistence type="inferred from homology"/>
<feature type="domain" description="DNA-binding protein H-NS-like C-terminal" evidence="5">
    <location>
        <begin position="76"/>
        <end position="120"/>
    </location>
</feature>
<evidence type="ECO:0000256" key="3">
    <source>
        <dbReference type="ARBA" id="ARBA00022490"/>
    </source>
</evidence>
<dbReference type="SMART" id="SM00528">
    <property type="entry name" value="HNS"/>
    <property type="match status" value="1"/>
</dbReference>
<name>A0A315ESP8_9BURK</name>
<dbReference type="SUPFAM" id="SSF81273">
    <property type="entry name" value="H-NS histone-like proteins"/>
    <property type="match status" value="1"/>
</dbReference>
<dbReference type="GO" id="GO:0003681">
    <property type="term" value="F:bent DNA binding"/>
    <property type="evidence" value="ECO:0007669"/>
    <property type="project" value="TreeGrafter"/>
</dbReference>
<keyword evidence="3" id="KW-0963">Cytoplasm</keyword>
<dbReference type="InterPro" id="IPR027444">
    <property type="entry name" value="H-NS_C_dom"/>
</dbReference>
<dbReference type="GO" id="GO:0009295">
    <property type="term" value="C:nucleoid"/>
    <property type="evidence" value="ECO:0007669"/>
    <property type="project" value="UniProtKB-SubCell"/>
</dbReference>
<dbReference type="Gene3D" id="4.10.430.10">
    <property type="entry name" value="Histone-like protein H-NS, C-terminal domain"/>
    <property type="match status" value="1"/>
</dbReference>
<sequence>MARTTVANQLAAIRKQRELLDKKEQALKSKSHDKVLASIVAMAKDAGLTADDIAKALSAGKPAKAGKAPKANKKGALAGKKVAPKYRNPANLEQTWTGRGVSPTWVQALKSAGTLDSALIAQAVAA</sequence>
<dbReference type="GO" id="GO:0000976">
    <property type="term" value="F:transcription cis-regulatory region binding"/>
    <property type="evidence" value="ECO:0007669"/>
    <property type="project" value="TreeGrafter"/>
</dbReference>
<dbReference type="GO" id="GO:0003680">
    <property type="term" value="F:minor groove of adenine-thymine-rich DNA binding"/>
    <property type="evidence" value="ECO:0007669"/>
    <property type="project" value="TreeGrafter"/>
</dbReference>
<evidence type="ECO:0000313" key="6">
    <source>
        <dbReference type="EMBL" id="PUE58994.1"/>
    </source>
</evidence>
<comment type="similarity">
    <text evidence="2">Belongs to the histone-like protein H-NS family.</text>
</comment>
<reference evidence="6 7" key="1">
    <citation type="submission" date="2017-04" db="EMBL/GenBank/DDBJ databases">
        <title>Unexpected and diverse lifestyles within the genus Limnohabitans.</title>
        <authorList>
            <person name="Kasalicky V."/>
            <person name="Mehrshad M."/>
            <person name="Andrei S.-A."/>
            <person name="Salcher M."/>
            <person name="Kratochvilova H."/>
            <person name="Simek K."/>
            <person name="Ghai R."/>
        </authorList>
    </citation>
    <scope>NUCLEOTIDE SEQUENCE [LARGE SCALE GENOMIC DNA]</scope>
    <source>
        <strain evidence="6 7">MWH-C5</strain>
    </source>
</reference>